<sequence>MPDVLQLPPLPTFKFQIYFVEDGDQPIAGVTKMGALKQKTQNVAFRTGGHAWNSAAQIAAGVEYDPVTFEQGLGLDDGRFENWALAANNWKDGQAGHKPEAFRKDLRVDIMNLSGEVKLTYILASCWVSEYQAMPEFDAGNTNTLGVSSFTVQLEGWRRAS</sequence>
<dbReference type="InterPro" id="IPR010667">
    <property type="entry name" value="Phage_T4_Gp19"/>
</dbReference>
<dbReference type="Pfam" id="PF06841">
    <property type="entry name" value="Phage_T4_gp19"/>
    <property type="match status" value="1"/>
</dbReference>
<dbReference type="KEGG" id="hat:RC74_12220"/>
<proteinExistence type="predicted"/>
<reference evidence="1 2" key="1">
    <citation type="submission" date="2016-02" db="EMBL/GenBank/DDBJ databases">
        <title>Complete genome sequence of Halocynthiibacter arcticus PAMC 20958t from arctic marine sediment.</title>
        <authorList>
            <person name="Lee Y.M."/>
            <person name="Baek K."/>
            <person name="Lee H.K."/>
            <person name="Shin S.C."/>
        </authorList>
    </citation>
    <scope>NUCLEOTIDE SEQUENCE [LARGE SCALE GENOMIC DNA]</scope>
    <source>
        <strain evidence="1">PAMC 20958</strain>
    </source>
</reference>
<protein>
    <recommendedName>
        <fullName evidence="3">Phage tail protein</fullName>
    </recommendedName>
</protein>
<dbReference type="EMBL" id="CP014327">
    <property type="protein sequence ID" value="AML51930.1"/>
    <property type="molecule type" value="Genomic_DNA"/>
</dbReference>
<dbReference type="PANTHER" id="PTHR38009">
    <property type="entry name" value="CONSERVED HYPOTHETICAL PHAGE TAIL PROTEIN"/>
    <property type="match status" value="1"/>
</dbReference>
<dbReference type="Proteomes" id="UP000070371">
    <property type="component" value="Chromosome"/>
</dbReference>
<dbReference type="AlphaFoldDB" id="A0A126V0W3"/>
<evidence type="ECO:0008006" key="3">
    <source>
        <dbReference type="Google" id="ProtNLM"/>
    </source>
</evidence>
<dbReference type="PANTHER" id="PTHR38009:SF1">
    <property type="entry name" value="CONSERVED HYPOTHETICAL PHAGE TAIL PROTEIN"/>
    <property type="match status" value="1"/>
</dbReference>
<dbReference type="OrthoDB" id="9790161at2"/>
<dbReference type="RefSeq" id="WP_039004700.1">
    <property type="nucleotide sequence ID" value="NZ_CP014327.1"/>
</dbReference>
<dbReference type="GO" id="GO:0005198">
    <property type="term" value="F:structural molecule activity"/>
    <property type="evidence" value="ECO:0007669"/>
    <property type="project" value="InterPro"/>
</dbReference>
<accession>A0A126V0W3</accession>
<gene>
    <name evidence="1" type="ORF">RC74_12220</name>
</gene>
<evidence type="ECO:0000313" key="2">
    <source>
        <dbReference type="Proteomes" id="UP000070371"/>
    </source>
</evidence>
<evidence type="ECO:0000313" key="1">
    <source>
        <dbReference type="EMBL" id="AML51930.1"/>
    </source>
</evidence>
<dbReference type="STRING" id="1579316.RC74_12220"/>
<organism evidence="1 2">
    <name type="scientific">Falsihalocynthiibacter arcticus</name>
    <dbReference type="NCBI Taxonomy" id="1579316"/>
    <lineage>
        <taxon>Bacteria</taxon>
        <taxon>Pseudomonadati</taxon>
        <taxon>Pseudomonadota</taxon>
        <taxon>Alphaproteobacteria</taxon>
        <taxon>Rhodobacterales</taxon>
        <taxon>Roseobacteraceae</taxon>
        <taxon>Falsihalocynthiibacter</taxon>
    </lineage>
</organism>
<name>A0A126V0W3_9RHOB</name>
<keyword evidence="2" id="KW-1185">Reference proteome</keyword>
<dbReference type="InterPro" id="IPR011747">
    <property type="entry name" value="CHP02241"/>
</dbReference>